<dbReference type="InterPro" id="IPR034151">
    <property type="entry name" value="TOPRIM_DnaG_bac"/>
</dbReference>
<keyword evidence="2" id="KW-0240">DNA-directed RNA polymerase</keyword>
<dbReference type="PIRSF" id="PIRSF002811">
    <property type="entry name" value="DnaG"/>
    <property type="match status" value="1"/>
</dbReference>
<evidence type="ECO:0000256" key="2">
    <source>
        <dbReference type="ARBA" id="ARBA00022478"/>
    </source>
</evidence>
<organism evidence="15">
    <name type="scientific">marine metagenome</name>
    <dbReference type="NCBI Taxonomy" id="408172"/>
    <lineage>
        <taxon>unclassified sequences</taxon>
        <taxon>metagenomes</taxon>
        <taxon>ecological metagenomes</taxon>
    </lineage>
</organism>
<dbReference type="GO" id="GO:0000428">
    <property type="term" value="C:DNA-directed RNA polymerase complex"/>
    <property type="evidence" value="ECO:0007669"/>
    <property type="project" value="UniProtKB-KW"/>
</dbReference>
<name>A0A381SEY6_9ZZZZ</name>
<dbReference type="GO" id="GO:1990077">
    <property type="term" value="C:primosome complex"/>
    <property type="evidence" value="ECO:0007669"/>
    <property type="project" value="UniProtKB-KW"/>
</dbReference>
<dbReference type="InterPro" id="IPR002694">
    <property type="entry name" value="Znf_CHC2"/>
</dbReference>
<feature type="region of interest" description="Disordered" evidence="13">
    <location>
        <begin position="434"/>
        <end position="458"/>
    </location>
</feature>
<dbReference type="GO" id="GO:0003899">
    <property type="term" value="F:DNA-directed RNA polymerase activity"/>
    <property type="evidence" value="ECO:0007669"/>
    <property type="project" value="InterPro"/>
</dbReference>
<sequence>MTVVDDVKGRLDIVEVISQRVHLQRSGRSFKANCPFHQEKTPSFHVFPDRQSWRCFGSCATGGDVLSFVMRSENLEFGEALRQMAERTGVTLPQQRQSPQHDVAHNINEYSQAFFQRTLASAQGTSAREYLAQRELDKQTVEAFGIGLSPADGESLKNHLIREGYSPEELASAGVVRAGDDGVNHDLFRGRLMFPIRDAHKNLVGFGARSLDGSEPKYLNSPQSALFDKSRLLYAMDRARTDVRKEGAVIVEGYMDAIAAHQAGFRNVVAQMGTALTEGQVDEIRRLTGKMTMALDQDAAGQTATLRSLDVVLKNFQTKAISHRGPDGSTQTAYADPRIIVMPPGRDPDEVIHRAPSDWAKLVESAIPAITFRINAITSQGETNTPEGKAKCVAEAAPYIHFLEGGIQQANAVELLANSLSVPIDTVKAALSRPSVARRTRRPEQQRPATTAASPFTKLDHDPLEEHCLQLLLGYPELRDLAGELLAEFFQRHENRELFTRWLDASPGLDKIQTLAAVKRDGDDEVTGQLALLTEKPLIPLDVNGRRSSFLEVASRLEERNLKSLKSEEEIRFAESPPDIEIGEYDEILRLNKRIKKNEGARRSQVQEISG</sequence>
<evidence type="ECO:0000256" key="4">
    <source>
        <dbReference type="ARBA" id="ARBA00022679"/>
    </source>
</evidence>
<dbReference type="InterPro" id="IPR006295">
    <property type="entry name" value="DNA_primase_DnaG"/>
</dbReference>
<keyword evidence="6" id="KW-0235">DNA replication</keyword>
<dbReference type="Pfam" id="PF13155">
    <property type="entry name" value="Toprim_2"/>
    <property type="match status" value="1"/>
</dbReference>
<keyword evidence="12" id="KW-0804">Transcription</keyword>
<gene>
    <name evidence="15" type="ORF">METZ01_LOCUS54712</name>
</gene>
<keyword evidence="11" id="KW-0238">DNA-binding</keyword>
<dbReference type="GO" id="GO:0005737">
    <property type="term" value="C:cytoplasm"/>
    <property type="evidence" value="ECO:0007669"/>
    <property type="project" value="TreeGrafter"/>
</dbReference>
<evidence type="ECO:0000256" key="3">
    <source>
        <dbReference type="ARBA" id="ARBA00022515"/>
    </source>
</evidence>
<evidence type="ECO:0000256" key="11">
    <source>
        <dbReference type="ARBA" id="ARBA00023125"/>
    </source>
</evidence>
<dbReference type="NCBIfam" id="TIGR01391">
    <property type="entry name" value="dnaG"/>
    <property type="match status" value="1"/>
</dbReference>
<evidence type="ECO:0000256" key="1">
    <source>
        <dbReference type="ARBA" id="ARBA00001947"/>
    </source>
</evidence>
<dbReference type="FunFam" id="3.90.580.10:FF:000001">
    <property type="entry name" value="DNA primase"/>
    <property type="match status" value="1"/>
</dbReference>
<keyword evidence="4" id="KW-0808">Transferase</keyword>
<dbReference type="Pfam" id="PF01807">
    <property type="entry name" value="Zn_ribbon_DnaG"/>
    <property type="match status" value="1"/>
</dbReference>
<dbReference type="PANTHER" id="PTHR30313">
    <property type="entry name" value="DNA PRIMASE"/>
    <property type="match status" value="1"/>
</dbReference>
<dbReference type="GO" id="GO:0008270">
    <property type="term" value="F:zinc ion binding"/>
    <property type="evidence" value="ECO:0007669"/>
    <property type="project" value="UniProtKB-KW"/>
</dbReference>
<dbReference type="Pfam" id="PF10410">
    <property type="entry name" value="DnaB_bind"/>
    <property type="match status" value="1"/>
</dbReference>
<dbReference type="SUPFAM" id="SSF56731">
    <property type="entry name" value="DNA primase core"/>
    <property type="match status" value="1"/>
</dbReference>
<proteinExistence type="inferred from homology"/>
<reference evidence="15" key="1">
    <citation type="submission" date="2018-05" db="EMBL/GenBank/DDBJ databases">
        <authorList>
            <person name="Lanie J.A."/>
            <person name="Ng W.-L."/>
            <person name="Kazmierczak K.M."/>
            <person name="Andrzejewski T.M."/>
            <person name="Davidsen T.M."/>
            <person name="Wayne K.J."/>
            <person name="Tettelin H."/>
            <person name="Glass J.I."/>
            <person name="Rusch D."/>
            <person name="Podicherti R."/>
            <person name="Tsui H.-C.T."/>
            <person name="Winkler M.E."/>
        </authorList>
    </citation>
    <scope>NUCLEOTIDE SEQUENCE</scope>
</reference>
<dbReference type="HAMAP" id="MF_00974">
    <property type="entry name" value="DNA_primase_DnaG"/>
    <property type="match status" value="1"/>
</dbReference>
<evidence type="ECO:0000313" key="15">
    <source>
        <dbReference type="EMBL" id="SVA01858.1"/>
    </source>
</evidence>
<keyword evidence="3" id="KW-0639">Primosome</keyword>
<dbReference type="InterPro" id="IPR050219">
    <property type="entry name" value="DnaG_primase"/>
</dbReference>
<keyword evidence="8" id="KW-0863">Zinc-finger</keyword>
<evidence type="ECO:0000256" key="7">
    <source>
        <dbReference type="ARBA" id="ARBA00022723"/>
    </source>
</evidence>
<dbReference type="GO" id="GO:0003677">
    <property type="term" value="F:DNA binding"/>
    <property type="evidence" value="ECO:0007669"/>
    <property type="project" value="UniProtKB-KW"/>
</dbReference>
<dbReference type="Pfam" id="PF08275">
    <property type="entry name" value="DNAG_N"/>
    <property type="match status" value="1"/>
</dbReference>
<dbReference type="Gene3D" id="3.90.580.10">
    <property type="entry name" value="Zinc finger, CHC2-type domain"/>
    <property type="match status" value="1"/>
</dbReference>
<evidence type="ECO:0000256" key="12">
    <source>
        <dbReference type="ARBA" id="ARBA00023163"/>
    </source>
</evidence>
<keyword evidence="10" id="KW-0460">Magnesium</keyword>
<dbReference type="CDD" id="cd03364">
    <property type="entry name" value="TOPRIM_DnaG_primases"/>
    <property type="match status" value="1"/>
</dbReference>
<dbReference type="PROSITE" id="PS50880">
    <property type="entry name" value="TOPRIM"/>
    <property type="match status" value="1"/>
</dbReference>
<evidence type="ECO:0000256" key="9">
    <source>
        <dbReference type="ARBA" id="ARBA00022833"/>
    </source>
</evidence>
<protein>
    <recommendedName>
        <fullName evidence="14">Toprim domain-containing protein</fullName>
    </recommendedName>
</protein>
<dbReference type="SMART" id="SM00493">
    <property type="entry name" value="TOPRIM"/>
    <property type="match status" value="1"/>
</dbReference>
<comment type="cofactor">
    <cofactor evidence="1">
        <name>Zn(2+)</name>
        <dbReference type="ChEBI" id="CHEBI:29105"/>
    </cofactor>
</comment>
<dbReference type="InterPro" id="IPR006171">
    <property type="entry name" value="TOPRIM_dom"/>
</dbReference>
<dbReference type="InterPro" id="IPR030846">
    <property type="entry name" value="DnaG_bac"/>
</dbReference>
<dbReference type="Gene3D" id="3.90.980.10">
    <property type="entry name" value="DNA primase, catalytic core, N-terminal domain"/>
    <property type="match status" value="1"/>
</dbReference>
<evidence type="ECO:0000256" key="13">
    <source>
        <dbReference type="SAM" id="MobiDB-lite"/>
    </source>
</evidence>
<evidence type="ECO:0000256" key="8">
    <source>
        <dbReference type="ARBA" id="ARBA00022771"/>
    </source>
</evidence>
<dbReference type="SUPFAM" id="SSF57783">
    <property type="entry name" value="Zinc beta-ribbon"/>
    <property type="match status" value="1"/>
</dbReference>
<evidence type="ECO:0000256" key="10">
    <source>
        <dbReference type="ARBA" id="ARBA00022842"/>
    </source>
</evidence>
<dbReference type="InterPro" id="IPR036977">
    <property type="entry name" value="DNA_primase_Znf_CHC2"/>
</dbReference>
<dbReference type="GO" id="GO:0006269">
    <property type="term" value="P:DNA replication, synthesis of primer"/>
    <property type="evidence" value="ECO:0007669"/>
    <property type="project" value="UniProtKB-KW"/>
</dbReference>
<evidence type="ECO:0000256" key="6">
    <source>
        <dbReference type="ARBA" id="ARBA00022705"/>
    </source>
</evidence>
<dbReference type="EMBL" id="UINC01002946">
    <property type="protein sequence ID" value="SVA01858.1"/>
    <property type="molecule type" value="Genomic_DNA"/>
</dbReference>
<evidence type="ECO:0000256" key="5">
    <source>
        <dbReference type="ARBA" id="ARBA00022695"/>
    </source>
</evidence>
<dbReference type="PANTHER" id="PTHR30313:SF2">
    <property type="entry name" value="DNA PRIMASE"/>
    <property type="match status" value="1"/>
</dbReference>
<feature type="domain" description="Toprim" evidence="14">
    <location>
        <begin position="246"/>
        <end position="326"/>
    </location>
</feature>
<dbReference type="InterPro" id="IPR013264">
    <property type="entry name" value="DNAG_N"/>
</dbReference>
<accession>A0A381SEY6</accession>
<keyword evidence="7" id="KW-0479">Metal-binding</keyword>
<dbReference type="AlphaFoldDB" id="A0A381SEY6"/>
<evidence type="ECO:0000259" key="14">
    <source>
        <dbReference type="PROSITE" id="PS50880"/>
    </source>
</evidence>
<keyword evidence="5" id="KW-0548">Nucleotidyltransferase</keyword>
<keyword evidence="9" id="KW-0862">Zinc</keyword>
<dbReference type="InterPro" id="IPR037068">
    <property type="entry name" value="DNA_primase_core_N_sf"/>
</dbReference>
<dbReference type="InterPro" id="IPR019475">
    <property type="entry name" value="DNA_primase_DnaB-bd"/>
</dbReference>
<dbReference type="SMART" id="SM00400">
    <property type="entry name" value="ZnF_CHCC"/>
    <property type="match status" value="1"/>
</dbReference>
<dbReference type="Gene3D" id="3.40.1360.10">
    <property type="match status" value="1"/>
</dbReference>